<dbReference type="GO" id="GO:0004713">
    <property type="term" value="F:protein tyrosine kinase activity"/>
    <property type="evidence" value="ECO:0007669"/>
    <property type="project" value="TreeGrafter"/>
</dbReference>
<dbReference type="PANTHER" id="PTHR32309:SF13">
    <property type="entry name" value="FERRIC ENTEROBACTIN TRANSPORT PROTEIN FEPE"/>
    <property type="match status" value="1"/>
</dbReference>
<dbReference type="Pfam" id="PF02706">
    <property type="entry name" value="Wzz"/>
    <property type="match status" value="1"/>
</dbReference>
<keyword evidence="12" id="KW-1185">Reference proteome</keyword>
<dbReference type="PATRIC" id="fig|1612624.7.peg.4094"/>
<evidence type="ECO:0000259" key="10">
    <source>
        <dbReference type="Pfam" id="PF13807"/>
    </source>
</evidence>
<evidence type="ECO:0000256" key="4">
    <source>
        <dbReference type="ARBA" id="ARBA00022989"/>
    </source>
</evidence>
<evidence type="ECO:0000256" key="1">
    <source>
        <dbReference type="ARBA" id="ARBA00004651"/>
    </source>
</evidence>
<dbReference type="OrthoDB" id="230260at2"/>
<accession>A0A1C7P1I7</accession>
<protein>
    <submittedName>
        <fullName evidence="11">Cell shape-determining protein</fullName>
    </submittedName>
</protein>
<keyword evidence="4 8" id="KW-1133">Transmembrane helix</keyword>
<evidence type="ECO:0000256" key="5">
    <source>
        <dbReference type="ARBA" id="ARBA00023136"/>
    </source>
</evidence>
<dbReference type="InterPro" id="IPR032807">
    <property type="entry name" value="GNVR"/>
</dbReference>
<dbReference type="RefSeq" id="WP_068954188.1">
    <property type="nucleotide sequence ID" value="NZ_LGLV01000007.1"/>
</dbReference>
<evidence type="ECO:0000256" key="2">
    <source>
        <dbReference type="ARBA" id="ARBA00022475"/>
    </source>
</evidence>
<evidence type="ECO:0000256" key="6">
    <source>
        <dbReference type="SAM" id="Coils"/>
    </source>
</evidence>
<keyword evidence="2" id="KW-1003">Cell membrane</keyword>
<keyword evidence="3 8" id="KW-0812">Transmembrane</keyword>
<comment type="subcellular location">
    <subcellularLocation>
        <location evidence="1">Cell membrane</location>
        <topology evidence="1">Multi-pass membrane protein</topology>
    </subcellularLocation>
</comment>
<dbReference type="GO" id="GO:0005886">
    <property type="term" value="C:plasma membrane"/>
    <property type="evidence" value="ECO:0007669"/>
    <property type="project" value="UniProtKB-SubCell"/>
</dbReference>
<evidence type="ECO:0000313" key="11">
    <source>
        <dbReference type="EMBL" id="OBZ95143.1"/>
    </source>
</evidence>
<evidence type="ECO:0000256" key="7">
    <source>
        <dbReference type="SAM" id="MobiDB-lite"/>
    </source>
</evidence>
<feature type="compositionally biased region" description="Basic and acidic residues" evidence="7">
    <location>
        <begin position="1"/>
        <end position="20"/>
    </location>
</feature>
<feature type="coiled-coil region" evidence="6">
    <location>
        <begin position="273"/>
        <end position="350"/>
    </location>
</feature>
<sequence>MYTPKEPDLRQATKRPEAALRSRSHGGSLLDLVSDDSDDFNRAEYARTSAETARTAFLPGRQQETIAEQINTRPTPAPVKGQIMGHLAALRAIGPDDVFQWLKDGLRWIVGATVLCLAAALVYALTAQPRYTVYTDLVIDPANLQVVNDDVFGSNPLRDSQLLEVESKLRILTSRNVLTRVIDTMKLTDDTEFVKPDIFAAIKQLFSSTPEDETARGKMLTAMRALAERVEARREERSFVVSLGVYTDDPQKSVTLSDAIVSAFETEIFESAAQSAGRVATTLNQRLEELRRNVTDAEAKVEEFKRQKGLQSSNGELVSTQLAAELNTQVLTAQQRYIELETRYKQMQDAISTGRASSASVFASPAMTTLRQDYDAAVLQLNSLTLTYGTRHPRITAANSDLSTLKASITNEAKRIADTALGDMKQAKSTLDALQGKATEQQSTVYMDNDSQVQLRDLERDARAKAALYETHLTRAQQITEQQQINTSNIRVISRAMPPKSRSWPPRTLLLLAAGAFAGIAIGIGLAVLSGMLRVLRQNQPHAG</sequence>
<evidence type="ECO:0000256" key="8">
    <source>
        <dbReference type="SAM" id="Phobius"/>
    </source>
</evidence>
<proteinExistence type="predicted"/>
<evidence type="ECO:0000313" key="12">
    <source>
        <dbReference type="Proteomes" id="UP000093111"/>
    </source>
</evidence>
<feature type="transmembrane region" description="Helical" evidence="8">
    <location>
        <begin position="105"/>
        <end position="125"/>
    </location>
</feature>
<evidence type="ECO:0000256" key="3">
    <source>
        <dbReference type="ARBA" id="ARBA00022692"/>
    </source>
</evidence>
<gene>
    <name evidence="11" type="ORF">ADU59_11085</name>
</gene>
<feature type="domain" description="Tyrosine-protein kinase G-rich" evidence="10">
    <location>
        <begin position="453"/>
        <end position="529"/>
    </location>
</feature>
<dbReference type="EMBL" id="LGLV01000007">
    <property type="protein sequence ID" value="OBZ95143.1"/>
    <property type="molecule type" value="Genomic_DNA"/>
</dbReference>
<feature type="region of interest" description="Disordered" evidence="7">
    <location>
        <begin position="1"/>
        <end position="28"/>
    </location>
</feature>
<dbReference type="PANTHER" id="PTHR32309">
    <property type="entry name" value="TYROSINE-PROTEIN KINASE"/>
    <property type="match status" value="1"/>
</dbReference>
<feature type="transmembrane region" description="Helical" evidence="8">
    <location>
        <begin position="509"/>
        <end position="533"/>
    </location>
</feature>
<feature type="domain" description="Polysaccharide chain length determinant N-terminal" evidence="9">
    <location>
        <begin position="99"/>
        <end position="184"/>
    </location>
</feature>
<comment type="caution">
    <text evidence="11">The sequence shown here is derived from an EMBL/GenBank/DDBJ whole genome shotgun (WGS) entry which is preliminary data.</text>
</comment>
<organism evidence="11 12">
    <name type="scientific">Pararhizobium polonicum</name>
    <dbReference type="NCBI Taxonomy" id="1612624"/>
    <lineage>
        <taxon>Bacteria</taxon>
        <taxon>Pseudomonadati</taxon>
        <taxon>Pseudomonadota</taxon>
        <taxon>Alphaproteobacteria</taxon>
        <taxon>Hyphomicrobiales</taxon>
        <taxon>Rhizobiaceae</taxon>
        <taxon>Rhizobium/Agrobacterium group</taxon>
        <taxon>Pararhizobium</taxon>
    </lineage>
</organism>
<dbReference type="InterPro" id="IPR003856">
    <property type="entry name" value="LPS_length_determ_N"/>
</dbReference>
<name>A0A1C7P1I7_9HYPH</name>
<dbReference type="Pfam" id="PF13807">
    <property type="entry name" value="GNVR"/>
    <property type="match status" value="1"/>
</dbReference>
<keyword evidence="5 8" id="KW-0472">Membrane</keyword>
<dbReference type="Proteomes" id="UP000093111">
    <property type="component" value="Unassembled WGS sequence"/>
</dbReference>
<keyword evidence="6" id="KW-0175">Coiled coil</keyword>
<evidence type="ECO:0000259" key="9">
    <source>
        <dbReference type="Pfam" id="PF02706"/>
    </source>
</evidence>
<reference evidence="11 12" key="1">
    <citation type="journal article" date="2016" name="Syst. Appl. Microbiol.">
        <title>Pararhizobium polonicum sp. nov. isolated from tumors on stone fruit rootstocks.</title>
        <authorList>
            <person name="Pulawska J."/>
            <person name="Kuzmanovic N."/>
            <person name="Willems A."/>
            <person name="Pothier J.F."/>
        </authorList>
    </citation>
    <scope>NUCLEOTIDE SEQUENCE [LARGE SCALE GENOMIC DNA]</scope>
    <source>
        <strain evidence="11 12">F5.1</strain>
    </source>
</reference>
<dbReference type="InterPro" id="IPR050445">
    <property type="entry name" value="Bact_polysacc_biosynth/exp"/>
</dbReference>
<dbReference type="STRING" id="1612624.ADU59_11085"/>
<dbReference type="AlphaFoldDB" id="A0A1C7P1I7"/>